<evidence type="ECO:0000259" key="2">
    <source>
        <dbReference type="PROSITE" id="PS50190"/>
    </source>
</evidence>
<dbReference type="PANTHER" id="PTHR10663">
    <property type="entry name" value="GUANYL-NUCLEOTIDE EXCHANGE FACTOR"/>
    <property type="match status" value="1"/>
</dbReference>
<gene>
    <name evidence="3" type="ORF">BLNAU_16530</name>
</gene>
<dbReference type="EMBL" id="JARBJD010000174">
    <property type="protein sequence ID" value="KAK2948544.1"/>
    <property type="molecule type" value="Genomic_DNA"/>
</dbReference>
<dbReference type="Pfam" id="PF01369">
    <property type="entry name" value="Sec7"/>
    <property type="match status" value="1"/>
</dbReference>
<feature type="compositionally biased region" description="Polar residues" evidence="1">
    <location>
        <begin position="708"/>
        <end position="731"/>
    </location>
</feature>
<accession>A0ABQ9XA21</accession>
<feature type="compositionally biased region" description="Polar residues" evidence="1">
    <location>
        <begin position="656"/>
        <end position="672"/>
    </location>
</feature>
<dbReference type="SUPFAM" id="SSF48425">
    <property type="entry name" value="Sec7 domain"/>
    <property type="match status" value="1"/>
</dbReference>
<proteinExistence type="predicted"/>
<dbReference type="InterPro" id="IPR023394">
    <property type="entry name" value="Sec7_C_sf"/>
</dbReference>
<feature type="compositionally biased region" description="Low complexity" evidence="1">
    <location>
        <begin position="1990"/>
        <end position="2012"/>
    </location>
</feature>
<evidence type="ECO:0000256" key="1">
    <source>
        <dbReference type="SAM" id="MobiDB-lite"/>
    </source>
</evidence>
<dbReference type="Proteomes" id="UP001281761">
    <property type="component" value="Unassembled WGS sequence"/>
</dbReference>
<feature type="compositionally biased region" description="Basic and acidic residues" evidence="1">
    <location>
        <begin position="638"/>
        <end position="655"/>
    </location>
</feature>
<protein>
    <submittedName>
        <fullName evidence="3">Brefeldin A-inhibited guanine nucleotide-exchange protein 1</fullName>
    </submittedName>
</protein>
<dbReference type="InterPro" id="IPR035999">
    <property type="entry name" value="Sec7_dom_sf"/>
</dbReference>
<feature type="region of interest" description="Disordered" evidence="1">
    <location>
        <begin position="1884"/>
        <end position="2020"/>
    </location>
</feature>
<feature type="region of interest" description="Disordered" evidence="1">
    <location>
        <begin position="2040"/>
        <end position="2069"/>
    </location>
</feature>
<reference evidence="3 4" key="1">
    <citation type="journal article" date="2022" name="bioRxiv">
        <title>Genomics of Preaxostyla Flagellates Illuminates Evolutionary Transitions and the Path Towards Mitochondrial Loss.</title>
        <authorList>
            <person name="Novak L.V.F."/>
            <person name="Treitli S.C."/>
            <person name="Pyrih J."/>
            <person name="Halakuc P."/>
            <person name="Pipaliya S.V."/>
            <person name="Vacek V."/>
            <person name="Brzon O."/>
            <person name="Soukal P."/>
            <person name="Eme L."/>
            <person name="Dacks J.B."/>
            <person name="Karnkowska A."/>
            <person name="Elias M."/>
            <person name="Hampl V."/>
        </authorList>
    </citation>
    <scope>NUCLEOTIDE SEQUENCE [LARGE SCALE GENOMIC DNA]</scope>
    <source>
        <strain evidence="3">NAU3</strain>
        <tissue evidence="3">Gut</tissue>
    </source>
</reference>
<dbReference type="PROSITE" id="PS50190">
    <property type="entry name" value="SEC7"/>
    <property type="match status" value="1"/>
</dbReference>
<name>A0ABQ9XA21_9EUKA</name>
<feature type="compositionally biased region" description="Basic and acidic residues" evidence="1">
    <location>
        <begin position="609"/>
        <end position="631"/>
    </location>
</feature>
<feature type="domain" description="SEC7" evidence="2">
    <location>
        <begin position="334"/>
        <end position="535"/>
    </location>
</feature>
<feature type="compositionally biased region" description="Basic and acidic residues" evidence="1">
    <location>
        <begin position="1884"/>
        <end position="1924"/>
    </location>
</feature>
<feature type="compositionally biased region" description="Basic and acidic residues" evidence="1">
    <location>
        <begin position="2045"/>
        <end position="2069"/>
    </location>
</feature>
<feature type="region of interest" description="Disordered" evidence="1">
    <location>
        <begin position="594"/>
        <end position="742"/>
    </location>
</feature>
<feature type="region of interest" description="Disordered" evidence="1">
    <location>
        <begin position="1123"/>
        <end position="1142"/>
    </location>
</feature>
<feature type="compositionally biased region" description="Polar residues" evidence="1">
    <location>
        <begin position="1945"/>
        <end position="1956"/>
    </location>
</feature>
<organism evidence="3 4">
    <name type="scientific">Blattamonas nauphoetae</name>
    <dbReference type="NCBI Taxonomy" id="2049346"/>
    <lineage>
        <taxon>Eukaryota</taxon>
        <taxon>Metamonada</taxon>
        <taxon>Preaxostyla</taxon>
        <taxon>Oxymonadida</taxon>
        <taxon>Blattamonas</taxon>
    </lineage>
</organism>
<comment type="caution">
    <text evidence="3">The sequence shown here is derived from an EMBL/GenBank/DDBJ whole genome shotgun (WGS) entry which is preliminary data.</text>
</comment>
<dbReference type="Gene3D" id="1.10.220.20">
    <property type="match status" value="1"/>
</dbReference>
<feature type="compositionally biased region" description="Low complexity" evidence="1">
    <location>
        <begin position="1957"/>
        <end position="1969"/>
    </location>
</feature>
<sequence length="2244" mass="251854">MLVRLFEFAYVGLHSLQDQETALKKLHGIVNHAFVVAKTKHNDGNLTETREAVQRCVNIIEYLSQFSVEDFSVPAPYRTKICVTQSKISVNDVVTVSYAGSVTSTQPTILCRLLSLSSLLFILTHHPSLLHTSYNTPFYPLSLALKQNILPAALCNSGCRTLQAFRYSVSIATHAILLIGITPNKVLFTDSGKLSMKDEFSSLLSVFTHVLNQPDVMIAEKRTIIDLFISPLFRLRNDPKKPQNTPNQPPRSLRILSSMFCVFDCEIGEENHVERLLEGLSRFAQDKDVAYSETNVNLEPTVDAAFQAMVDLVNVLEMWGITTLTTDTPPAPSSVVSSKYAKALISKAAFLFNMKPSKGIDFLYRNKLCKEDPADLASFLYNHTSLLSPSAMGAFFSSSTPFVTEIIKAYLALFNFKGLPLDIAIGAILSTFRIQGESQVIFRMTELFGNEYTEQNPGIFPDADVCSVIAYQVVMLHSFAHGKSPAQGKKKKEPEPRPTELTIYPRSTFILQGQEGGFDNPEWLDACYTRVLENEIRVFGDDDERISKALDYQKETMTKEQFRKEMEERAQEERALIAKRMIERLRNRVLDQERDKTKRDKVAQSPVIDNEKERSKESNDEKQEEIQKDEEAAIEAEAESKPETETEEQDAHKESPVNQDSPDAETTTQPPEQSDKHQESLPLETEVQPEPTPDEVKQVSDEEEKTGSDTPPSSQNGEPSSDNGNTKAATTTEDECVPDPDLSVIPTEKMELEEEEKKPLGVETSPPTNFITSQNLLNAVEILCWPFIAVFTRVFENSEEPETLKQCLSSQQKLLHLACKLQLKTERAALISALINSTGLPHLSLENRSQKKIINSTLQTQKALKTKNTDAIKTLFQSAQINKDGALFGSDWAPVLLLSSQLHRLHTLSEGISTRDMEMSFAVNTQNKATVVDDEQETLIRDGQRLDKQSLMNSVFLFKVSKFSFKNNVESLFTASNRLLPESLVDFIQGLLSVSQQDMIDANVLHRYAGSSVSLLPLSTTPSPLYALQKLQDVLSFNLGRPFAIWDEIFPVVMNHLTTVALKSTNEHMSTLAVVIIRQTVLGLFQRADLLIPSTFIHPFSNNDELIAPFANNGQPISETVQNTQLDQTPKDSSTSPTTSQLDTDHVETYESLFNRHSNLARPFETLSTTTNVSVASLAIECISQLISLAGPRLCSGWNVLILSLRRVLKIHIAQTLEWSQKSDSVVRVDRDGMEQGGQNKNRQAEESKALVENTFKLLERILKEYLPFCIPFGSLPQLCSALTVASSLPFSPPCAAFIWLREIPWKAIENLRRLLQVVDGSEPALAVHDEDDEPSFNPNDKFAQMLVQLFAKNAAHPNIGQFDEEHLTSLHLPVMQSLSTITLANLEKEHSDSNMFIDLDPKDQQKYNTLCLYTTFRQKAFTTLLGYIHQKGRRFSPYFWPTCWRSVIDPILSELETSLEEMVPLAPKWRKEENLWEISEAHSFVRSIAFTIQATTPVKDLQMTNLNWIRSVFSPMMKTLISVFAFHFDVLTYPCHHSIPSSTLQAVLSGDVQTVKDVEVDIRCSKCGAVIGAKSSLNEAPIDTTIFESFLKLVARAHTLPTKPALSPFTLPIVTFLADACIRQTRGSFLEEQKLQCGNCDTETIVPAVNVDEPNQHLFGKELWSKFSVFMCTIYSHAIPTHLLSWARPEWEGFNPKTTKSSYTPYHPYTVATTRITHELQPMVMGIVMWQSKVLMDLAPIIESIIFTLDKYHITDLDLSPLLSCVRQTVRFTRSFDRDMHVKIPMRLLVSNNKTPSLSSLESQYTPFFFNVLFSLHTSSNLSKEQAAIVKSNLIGECLTLIASTAVMTSICQRTSGSQLSKVLVAELVGRRVEETRRMLEEKKVEEERAREEIRKQAENKRKEKAPTEEEKRGTETGEREGANRQVNTPIPPEPQPELEVETESPSIETSQPTNSEESTVEPSPEVSDQTTTQLTEEEPISDPSQTVEPETPSQQPSPVQESPEHQPSSPLHLTEIPPLDPIDASVFEKVILTTADSAMGDTEEVKADDKDNEGKDVPSERVEEDKVKGETKMEGFVRVDEEWTEIPIKECVEAELNILNPISSAPAQTPFTIRLPSSINQDLVESLKETKTDSEMDAVVLPLTLYVELPIYTTVTLAALHTLGRLQKEELREILPILHPLLFPLLDHPTRSIRVVSSALLALLTSPDPDYSFSEGQWNAAFVLKNLPFDPEMYNDLNTNQN</sequence>
<dbReference type="InterPro" id="IPR000904">
    <property type="entry name" value="Sec7_dom"/>
</dbReference>
<dbReference type="SMART" id="SM00222">
    <property type="entry name" value="Sec7"/>
    <property type="match status" value="1"/>
</dbReference>
<evidence type="ECO:0000313" key="3">
    <source>
        <dbReference type="EMBL" id="KAK2948544.1"/>
    </source>
</evidence>
<feature type="compositionally biased region" description="Low complexity" evidence="1">
    <location>
        <begin position="1127"/>
        <end position="1141"/>
    </location>
</feature>
<dbReference type="Gene3D" id="1.10.1000.11">
    <property type="entry name" value="Arf Nucleotide-binding Site Opener,domain 2"/>
    <property type="match status" value="1"/>
</dbReference>
<keyword evidence="4" id="KW-1185">Reference proteome</keyword>
<evidence type="ECO:0000313" key="4">
    <source>
        <dbReference type="Proteomes" id="UP001281761"/>
    </source>
</evidence>